<dbReference type="RefSeq" id="WP_183457887.1">
    <property type="nucleotide sequence ID" value="NZ_JACHWZ010000005.1"/>
</dbReference>
<keyword evidence="1" id="KW-0812">Transmembrane</keyword>
<keyword evidence="1" id="KW-1133">Transmembrane helix</keyword>
<keyword evidence="3" id="KW-1185">Reference proteome</keyword>
<accession>A0A7W4Z864</accession>
<organism evidence="2 3">
    <name type="scientific">Microbulbifer rhizosphaerae</name>
    <dbReference type="NCBI Taxonomy" id="1562603"/>
    <lineage>
        <taxon>Bacteria</taxon>
        <taxon>Pseudomonadati</taxon>
        <taxon>Pseudomonadota</taxon>
        <taxon>Gammaproteobacteria</taxon>
        <taxon>Cellvibrionales</taxon>
        <taxon>Microbulbiferaceae</taxon>
        <taxon>Microbulbifer</taxon>
    </lineage>
</organism>
<dbReference type="EMBL" id="JACHWZ010000005">
    <property type="protein sequence ID" value="MBB3060463.1"/>
    <property type="molecule type" value="Genomic_DNA"/>
</dbReference>
<dbReference type="AlphaFoldDB" id="A0A7W4Z864"/>
<feature type="transmembrane region" description="Helical" evidence="1">
    <location>
        <begin position="20"/>
        <end position="39"/>
    </location>
</feature>
<sequence length="91" mass="9708">MILSIVGAIAGWIPASAPEYAILDFVGLITFPVTIWILYKAQTAINIACDDPEGESNAQLATANYLWIAIGLAFWALVGFGLYEAFVGTPS</sequence>
<keyword evidence="1" id="KW-0472">Membrane</keyword>
<reference evidence="2 3" key="1">
    <citation type="submission" date="2020-08" db="EMBL/GenBank/DDBJ databases">
        <title>Genomic Encyclopedia of Type Strains, Phase III (KMG-III): the genomes of soil and plant-associated and newly described type strains.</title>
        <authorList>
            <person name="Whitman W."/>
        </authorList>
    </citation>
    <scope>NUCLEOTIDE SEQUENCE [LARGE SCALE GENOMIC DNA]</scope>
    <source>
        <strain evidence="2 3">CECT 8799</strain>
    </source>
</reference>
<evidence type="ECO:0000313" key="2">
    <source>
        <dbReference type="EMBL" id="MBB3060463.1"/>
    </source>
</evidence>
<feature type="transmembrane region" description="Helical" evidence="1">
    <location>
        <begin position="60"/>
        <end position="83"/>
    </location>
</feature>
<gene>
    <name evidence="2" type="ORF">FHS09_001282</name>
</gene>
<evidence type="ECO:0000256" key="1">
    <source>
        <dbReference type="SAM" id="Phobius"/>
    </source>
</evidence>
<protein>
    <submittedName>
        <fullName evidence="2">Uncharacterized protein</fullName>
    </submittedName>
</protein>
<proteinExistence type="predicted"/>
<comment type="caution">
    <text evidence="2">The sequence shown here is derived from an EMBL/GenBank/DDBJ whole genome shotgun (WGS) entry which is preliminary data.</text>
</comment>
<evidence type="ECO:0000313" key="3">
    <source>
        <dbReference type="Proteomes" id="UP000535937"/>
    </source>
</evidence>
<name>A0A7W4Z864_9GAMM</name>
<dbReference type="Proteomes" id="UP000535937">
    <property type="component" value="Unassembled WGS sequence"/>
</dbReference>